<evidence type="ECO:0000256" key="1">
    <source>
        <dbReference type="ARBA" id="ARBA00004370"/>
    </source>
</evidence>
<evidence type="ECO:0000256" key="2">
    <source>
        <dbReference type="ARBA" id="ARBA00022448"/>
    </source>
</evidence>
<dbReference type="InterPro" id="IPR026015">
    <property type="entry name" value="ATP_synth_OSCP/delta_N_sf"/>
</dbReference>
<dbReference type="NCBIfam" id="TIGR01145">
    <property type="entry name" value="ATP_synt_delta"/>
    <property type="match status" value="1"/>
</dbReference>
<dbReference type="PATRIC" id="fig|556287.8.peg.713"/>
<dbReference type="GO" id="GO:0045259">
    <property type="term" value="C:proton-transporting ATP synthase complex"/>
    <property type="evidence" value="ECO:0007669"/>
    <property type="project" value="UniProtKB-KW"/>
</dbReference>
<accession>A0A094ZZG3</accession>
<name>A0A094ZZG3_9HYPH</name>
<keyword evidence="3 8" id="KW-0375">Hydrogen ion transport</keyword>
<keyword evidence="6 8" id="KW-0139">CF(1)</keyword>
<organism evidence="9 11">
    <name type="scientific">Candidatus Liberibacter solanacearum</name>
    <dbReference type="NCBI Taxonomy" id="556287"/>
    <lineage>
        <taxon>Bacteria</taxon>
        <taxon>Pseudomonadati</taxon>
        <taxon>Pseudomonadota</taxon>
        <taxon>Alphaproteobacteria</taxon>
        <taxon>Hyphomicrobiales</taxon>
        <taxon>Rhizobiaceae</taxon>
        <taxon>Liberibacter</taxon>
    </lineage>
</organism>
<reference evidence="10 12" key="2">
    <citation type="submission" date="2018-11" db="EMBL/GenBank/DDBJ databases">
        <title>Genome Analysis of Haplotype D of Candidatus Liberibacter Solanacearum.</title>
        <authorList>
            <person name="Katsir L."/>
            <person name="Ruan Z."/>
            <person name="Santos Garcia D."/>
            <person name="Piasezky A."/>
            <person name="Jiang J."/>
            <person name="Sela N."/>
            <person name="Freilich S."/>
            <person name="Bahar O."/>
        </authorList>
    </citation>
    <scope>NUCLEOTIDE SEQUENCE [LARGE SCALE GENOMIC DNA]</scope>
    <source>
        <strain evidence="12">haplotype D1</strain>
        <strain evidence="10">ISR100</strain>
    </source>
</reference>
<evidence type="ECO:0000313" key="11">
    <source>
        <dbReference type="Proteomes" id="UP000033731"/>
    </source>
</evidence>
<evidence type="ECO:0000256" key="8">
    <source>
        <dbReference type="HAMAP-Rule" id="MF_01416"/>
    </source>
</evidence>
<reference evidence="9 11" key="1">
    <citation type="journal article" date="2015" name="Phytopathology">
        <title>Genomes of Candidatus Liberibacter solanacearum haplotype A from New Zealand and the USA suggest significant genome plasticity in the species.</title>
        <authorList>
            <person name="Thompson S.M."/>
            <person name="Johnson C.P."/>
            <person name="Lu A.Y."/>
            <person name="Frampton R.A."/>
            <person name="Sullivan K.L."/>
            <person name="Fiers M.W."/>
            <person name="Crowhurst R.N."/>
            <person name="Pitman A.R."/>
            <person name="Scott I."/>
            <person name="Gudmestad N.C."/>
            <person name="Smith G.R."/>
        </authorList>
    </citation>
    <scope>NUCLEOTIDE SEQUENCE [LARGE SCALE GENOMIC DNA]</scope>
    <source>
        <strain evidence="9 11">LsoNZ1</strain>
    </source>
</reference>
<dbReference type="GO" id="GO:0016787">
    <property type="term" value="F:hydrolase activity"/>
    <property type="evidence" value="ECO:0007669"/>
    <property type="project" value="UniProtKB-KW"/>
</dbReference>
<evidence type="ECO:0000256" key="6">
    <source>
        <dbReference type="ARBA" id="ARBA00023196"/>
    </source>
</evidence>
<evidence type="ECO:0000313" key="9">
    <source>
        <dbReference type="EMBL" id="KJZ81990.1"/>
    </source>
</evidence>
<dbReference type="PANTHER" id="PTHR11910">
    <property type="entry name" value="ATP SYNTHASE DELTA CHAIN"/>
    <property type="match status" value="1"/>
</dbReference>
<evidence type="ECO:0000256" key="7">
    <source>
        <dbReference type="ARBA" id="ARBA00023310"/>
    </source>
</evidence>
<dbReference type="SUPFAM" id="SSF47928">
    <property type="entry name" value="N-terminal domain of the delta subunit of the F1F0-ATP synthase"/>
    <property type="match status" value="1"/>
</dbReference>
<dbReference type="Gene3D" id="1.10.520.20">
    <property type="entry name" value="N-terminal domain of the delta subunit of the F1F0-ATP synthase"/>
    <property type="match status" value="1"/>
</dbReference>
<evidence type="ECO:0000256" key="4">
    <source>
        <dbReference type="ARBA" id="ARBA00023065"/>
    </source>
</evidence>
<proteinExistence type="inferred from homology"/>
<keyword evidence="7 8" id="KW-0066">ATP synthesis</keyword>
<keyword evidence="9" id="KW-0378">Hydrolase</keyword>
<keyword evidence="5 8" id="KW-0472">Membrane</keyword>
<dbReference type="HAMAP" id="MF_01416">
    <property type="entry name" value="ATP_synth_delta_bact"/>
    <property type="match status" value="1"/>
</dbReference>
<evidence type="ECO:0000256" key="3">
    <source>
        <dbReference type="ARBA" id="ARBA00022781"/>
    </source>
</evidence>
<gene>
    <name evidence="8 10" type="primary">atpH</name>
    <name evidence="10" type="ORF">C0030_000375</name>
    <name evidence="9" type="ORF">DJ66_0723</name>
</gene>
<dbReference type="InterPro" id="IPR000711">
    <property type="entry name" value="ATPase_OSCP/dsu"/>
</dbReference>
<dbReference type="EMBL" id="PKRU02000002">
    <property type="protein sequence ID" value="RPD37784.1"/>
    <property type="molecule type" value="Genomic_DNA"/>
</dbReference>
<dbReference type="Pfam" id="PF00213">
    <property type="entry name" value="OSCP"/>
    <property type="match status" value="1"/>
</dbReference>
<dbReference type="AlphaFoldDB" id="A0A094ZZG3"/>
<keyword evidence="8" id="KW-1003">Cell membrane</keyword>
<keyword evidence="11" id="KW-1185">Reference proteome</keyword>
<dbReference type="PRINTS" id="PR00125">
    <property type="entry name" value="ATPASEDELTA"/>
</dbReference>
<comment type="similarity">
    <text evidence="8">Belongs to the ATPase delta chain family.</text>
</comment>
<evidence type="ECO:0000313" key="10">
    <source>
        <dbReference type="EMBL" id="RPD37784.1"/>
    </source>
</evidence>
<dbReference type="Proteomes" id="UP000033731">
    <property type="component" value="Unassembled WGS sequence"/>
</dbReference>
<dbReference type="Proteomes" id="UP000236895">
    <property type="component" value="Unassembled WGS sequence"/>
</dbReference>
<keyword evidence="4 8" id="KW-0406">Ion transport</keyword>
<sequence>MSHSIDLFSDVFGRYSHSLFSVSNAEGVLDVVSDDISRLEALLVESLDLRSFVQNPIFSMEERRLVVDDLINKANFCVIMGNFLQLLVANKRLSILPAIIKSFRMVCLFYRNEVIAHVRTFSNLSLNQQNQLRDCLEKMVCKRVILDIVEDSALIGGFVVEINSHQIDASLRTKLFKLGFILKEVD</sequence>
<evidence type="ECO:0000313" key="12">
    <source>
        <dbReference type="Proteomes" id="UP000236895"/>
    </source>
</evidence>
<comment type="subcellular location">
    <subcellularLocation>
        <location evidence="8">Cell membrane</location>
        <topology evidence="8">Peripheral membrane protein</topology>
    </subcellularLocation>
    <subcellularLocation>
        <location evidence="1">Membrane</location>
    </subcellularLocation>
</comment>
<protein>
    <recommendedName>
        <fullName evidence="8">ATP synthase subunit delta</fullName>
    </recommendedName>
    <alternativeName>
        <fullName evidence="8">ATP synthase F(1) sector subunit delta</fullName>
    </alternativeName>
    <alternativeName>
        <fullName evidence="8">F-type ATPase subunit delta</fullName>
        <shortName evidence="8">F-ATPase subunit delta</shortName>
    </alternativeName>
</protein>
<dbReference type="GO" id="GO:0046933">
    <property type="term" value="F:proton-transporting ATP synthase activity, rotational mechanism"/>
    <property type="evidence" value="ECO:0007669"/>
    <property type="project" value="UniProtKB-UniRule"/>
</dbReference>
<comment type="function">
    <text evidence="8">F(1)F(0) ATP synthase produces ATP from ADP in the presence of a proton or sodium gradient. F-type ATPases consist of two structural domains, F(1) containing the extramembraneous catalytic core and F(0) containing the membrane proton channel, linked together by a central stalk and a peripheral stalk. During catalysis, ATP synthesis in the catalytic domain of F(1) is coupled via a rotary mechanism of the central stalk subunits to proton translocation.</text>
</comment>
<dbReference type="EMBL" id="JMTK01000002">
    <property type="protein sequence ID" value="KJZ81990.1"/>
    <property type="molecule type" value="Genomic_DNA"/>
</dbReference>
<comment type="caution">
    <text evidence="9">The sequence shown here is derived from an EMBL/GenBank/DDBJ whole genome shotgun (WGS) entry which is preliminary data.</text>
</comment>
<dbReference type="RefSeq" id="WP_034442729.1">
    <property type="nucleotide sequence ID" value="NZ_JMTK01000002.1"/>
</dbReference>
<keyword evidence="2 8" id="KW-0813">Transport</keyword>
<dbReference type="GO" id="GO:0005886">
    <property type="term" value="C:plasma membrane"/>
    <property type="evidence" value="ECO:0007669"/>
    <property type="project" value="UniProtKB-SubCell"/>
</dbReference>
<comment type="function">
    <text evidence="8">This protein is part of the stalk that links CF(0) to CF(1). It either transmits conformational changes from CF(0) to CF(1) or is implicated in proton conduction.</text>
</comment>
<evidence type="ECO:0000256" key="5">
    <source>
        <dbReference type="ARBA" id="ARBA00023136"/>
    </source>
</evidence>